<dbReference type="InterPro" id="IPR054351">
    <property type="entry name" value="NADH_UbQ_OxRdtase_ferredoxin"/>
</dbReference>
<evidence type="ECO:0000256" key="6">
    <source>
        <dbReference type="ARBA" id="ARBA00022719"/>
    </source>
</evidence>
<evidence type="ECO:0000256" key="9">
    <source>
        <dbReference type="ARBA" id="ARBA00023004"/>
    </source>
</evidence>
<dbReference type="GO" id="GO:0046872">
    <property type="term" value="F:metal ion binding"/>
    <property type="evidence" value="ECO:0007669"/>
    <property type="project" value="UniProtKB-UniRule"/>
</dbReference>
<comment type="subcellular location">
    <subcellularLocation>
        <location evidence="2">Membrane</location>
    </subcellularLocation>
</comment>
<dbReference type="GO" id="GO:0048038">
    <property type="term" value="F:quinone binding"/>
    <property type="evidence" value="ECO:0007669"/>
    <property type="project" value="UniProtKB-UniRule"/>
</dbReference>
<evidence type="ECO:0000256" key="14">
    <source>
        <dbReference type="ARBA" id="ARBA00047712"/>
    </source>
</evidence>
<comment type="cofactor">
    <cofactor evidence="1 15">
        <name>[4Fe-4S] cluster</name>
        <dbReference type="ChEBI" id="CHEBI:49883"/>
    </cofactor>
</comment>
<proteinExistence type="inferred from homology"/>
<dbReference type="PANTHER" id="PTHR43105:SF10">
    <property type="entry name" value="NADH-QUINONE OXIDOREDUCTASE SUBUNIT G"/>
    <property type="match status" value="1"/>
</dbReference>
<evidence type="ECO:0000256" key="2">
    <source>
        <dbReference type="ARBA" id="ARBA00004370"/>
    </source>
</evidence>
<dbReference type="EC" id="7.1.1.-" evidence="15"/>
<dbReference type="InterPro" id="IPR009010">
    <property type="entry name" value="Asp_de-COase-like_dom_sf"/>
</dbReference>
<keyword evidence="11 15" id="KW-0520">NAD</keyword>
<dbReference type="AlphaFoldDB" id="A0A6P1ZH58"/>
<keyword evidence="10 15" id="KW-0411">Iron-sulfur</keyword>
<dbReference type="Pfam" id="PF22117">
    <property type="entry name" value="Fer4_Nqo3"/>
    <property type="match status" value="1"/>
</dbReference>
<dbReference type="PROSITE" id="PS51085">
    <property type="entry name" value="2FE2S_FER_2"/>
    <property type="match status" value="1"/>
</dbReference>
<dbReference type="SUPFAM" id="SSF53706">
    <property type="entry name" value="Formate dehydrogenase/DMSO reductase, domains 1-3"/>
    <property type="match status" value="1"/>
</dbReference>
<evidence type="ECO:0000256" key="12">
    <source>
        <dbReference type="ARBA" id="ARBA00023075"/>
    </source>
</evidence>
<evidence type="ECO:0000256" key="10">
    <source>
        <dbReference type="ARBA" id="ARBA00023014"/>
    </source>
</evidence>
<reference evidence="20 21" key="1">
    <citation type="submission" date="2018-06" db="EMBL/GenBank/DDBJ databases">
        <title>Complete genome of Desulfovibrio marinus P48SEP.</title>
        <authorList>
            <person name="Crispim J.S."/>
            <person name="Vidigal P.M.P."/>
            <person name="Silva L.C.F."/>
            <person name="Araujo L.C."/>
            <person name="Laguardia C.N."/>
            <person name="Dias R.S."/>
            <person name="Sousa M.P."/>
            <person name="Paula S.O."/>
            <person name="Silva C."/>
        </authorList>
    </citation>
    <scope>NUCLEOTIDE SEQUENCE [LARGE SCALE GENOMIC DNA]</scope>
    <source>
        <strain evidence="20 21">P48SEP</strain>
    </source>
</reference>
<feature type="compositionally biased region" description="Basic and acidic residues" evidence="16">
    <location>
        <begin position="827"/>
        <end position="839"/>
    </location>
</feature>
<dbReference type="EMBL" id="QMIF01000006">
    <property type="protein sequence ID" value="TVM33749.1"/>
    <property type="molecule type" value="Genomic_DNA"/>
</dbReference>
<protein>
    <recommendedName>
        <fullName evidence="15">NADH-quinone oxidoreductase</fullName>
        <ecNumber evidence="15">7.1.1.-</ecNumber>
    </recommendedName>
</protein>
<comment type="caution">
    <text evidence="20">The sequence shown here is derived from an EMBL/GenBank/DDBJ whole genome shotgun (WGS) entry which is preliminary data.</text>
</comment>
<dbReference type="PROSITE" id="PS00643">
    <property type="entry name" value="COMPLEX1_75K_3"/>
    <property type="match status" value="1"/>
</dbReference>
<evidence type="ECO:0000256" key="4">
    <source>
        <dbReference type="ARBA" id="ARBA00022485"/>
    </source>
</evidence>
<evidence type="ECO:0000259" key="19">
    <source>
        <dbReference type="PROSITE" id="PS51839"/>
    </source>
</evidence>
<accession>A0A6P1ZH58</accession>
<sequence>MVPKLTIDGREVEVEAGTKVIDAAERLGIKIPRFCYHKSLGAVGACRMCAVKFIEGHKKGLDMSCMVDARDGMVVSTNHPEAMAFRAQVIEWLMLDHPHDCPICDEGGHCLLQDMTVSGGHGIRHYRGKKRTYENQYLGPLIQHEMNRCIHCYRCVRFYREYAGGTDYGTFGIAGRVYYGRFEPGRLESPFSGNIAEICPTGTLTDKPSRYRARRWDLERAPSVCLHCSLGCNTTAGVRYREVLRVEARENMDVNDAFLCDRGRYGFGYASQPERPRQALVDGAPVDVENAATEAARRIRAAMDAHGPDAVAVYASPRCSLEDFASLRGLTDALGIAPPAYFPTISERSACHEAASHLDREIAWDLGQVRQADFVLVLGADPLHDAPLSALAIRQAQRAGAKVAVLDPRPVDTLCDATAIPVARHFLPATAAWLLALTFPDGESGFDGECRDFWRELQALDDGMNEDIAKLEAVVVSVAQDLARAKRPVVVCAGETMPAGWITLAAGMVRLLRHAGADAGLCCLLPEANSLGAALADSPDGRSLEDILIAVEGGSVKALLCVGDDPLQEFPRTQWAQSCMDKLELLVCMDCLPSDTWNKADVSLPLTTIFESGGCYVNSLGMMQRAAPVFKGGTPVKQTGGGSHPPREFTTEIPGSDPRSASQWAELMRRKLNLTMQKTPSAVETGPAFSLMHEVRPDHAVHVLPQRAEKPFGMLAPLAEYVVEGPEEVIVGRRIFGSDPLANQGVLGRELMPESEIFLHTASAEAMDLADGDIILLPLVGGLARGVLRTSERMARNTVVLPRIPDSGWKFVGGVTAPFPLQRIWKEQGETSAEERSDKVLGASCPGDDE</sequence>
<dbReference type="Gene3D" id="3.40.50.740">
    <property type="match status" value="2"/>
</dbReference>
<evidence type="ECO:0000313" key="21">
    <source>
        <dbReference type="Proteomes" id="UP000434052"/>
    </source>
</evidence>
<evidence type="ECO:0000256" key="5">
    <source>
        <dbReference type="ARBA" id="ARBA00022714"/>
    </source>
</evidence>
<dbReference type="SUPFAM" id="SSF50692">
    <property type="entry name" value="ADC-like"/>
    <property type="match status" value="1"/>
</dbReference>
<keyword evidence="13" id="KW-0472">Membrane</keyword>
<evidence type="ECO:0000256" key="11">
    <source>
        <dbReference type="ARBA" id="ARBA00023027"/>
    </source>
</evidence>
<keyword evidence="8 15" id="KW-1278">Translocase</keyword>
<dbReference type="PROSITE" id="PS51669">
    <property type="entry name" value="4FE4S_MOW_BIS_MGD"/>
    <property type="match status" value="1"/>
</dbReference>
<dbReference type="InterPro" id="IPR019574">
    <property type="entry name" value="NADH_UbQ_OxRdtase_Gsu_4Fe4S-bd"/>
</dbReference>
<keyword evidence="7 15" id="KW-0479">Metal-binding</keyword>
<dbReference type="GO" id="GO:0051537">
    <property type="term" value="F:2 iron, 2 sulfur cluster binding"/>
    <property type="evidence" value="ECO:0007669"/>
    <property type="project" value="UniProtKB-UniRule"/>
</dbReference>
<dbReference type="CDD" id="cd00207">
    <property type="entry name" value="fer2"/>
    <property type="match status" value="1"/>
</dbReference>
<dbReference type="PROSITE" id="PS51839">
    <property type="entry name" value="4FE4S_HC3"/>
    <property type="match status" value="1"/>
</dbReference>
<name>A0A6P1ZH58_9BACT</name>
<dbReference type="GO" id="GO:0051539">
    <property type="term" value="F:4 iron, 4 sulfur cluster binding"/>
    <property type="evidence" value="ECO:0007669"/>
    <property type="project" value="UniProtKB-KW"/>
</dbReference>
<keyword evidence="5 15" id="KW-0001">2Fe-2S</keyword>
<dbReference type="PROSITE" id="PS00642">
    <property type="entry name" value="COMPLEX1_75K_2"/>
    <property type="match status" value="1"/>
</dbReference>
<evidence type="ECO:0000256" key="8">
    <source>
        <dbReference type="ARBA" id="ARBA00022967"/>
    </source>
</evidence>
<feature type="domain" description="4Fe-4S Mo/W bis-MGD-type" evidence="18">
    <location>
        <begin position="218"/>
        <end position="274"/>
    </location>
</feature>
<dbReference type="FunFam" id="3.10.20.740:FF:000004">
    <property type="entry name" value="NADH-quinone oxidoreductase"/>
    <property type="match status" value="1"/>
</dbReference>
<organism evidence="20 21">
    <name type="scientific">Oceanidesulfovibrio marinus</name>
    <dbReference type="NCBI Taxonomy" id="370038"/>
    <lineage>
        <taxon>Bacteria</taxon>
        <taxon>Pseudomonadati</taxon>
        <taxon>Thermodesulfobacteriota</taxon>
        <taxon>Desulfovibrionia</taxon>
        <taxon>Desulfovibrionales</taxon>
        <taxon>Desulfovibrionaceae</taxon>
        <taxon>Oceanidesulfovibrio</taxon>
    </lineage>
</organism>
<dbReference type="GO" id="GO:0003954">
    <property type="term" value="F:NADH dehydrogenase activity"/>
    <property type="evidence" value="ECO:0007669"/>
    <property type="project" value="TreeGrafter"/>
</dbReference>
<dbReference type="Pfam" id="PF00384">
    <property type="entry name" value="Molybdopterin"/>
    <property type="match status" value="2"/>
</dbReference>
<dbReference type="Gene3D" id="3.10.20.740">
    <property type="match status" value="1"/>
</dbReference>
<comment type="function">
    <text evidence="15">NDH-1 shuttles electrons from NADH, via FMN and iron-sulfur (Fe-S) centers, to quinones in the respiratory chain. Couples the redox reaction to proton translocation (for every two electrons transferred, four hydrogen ions are translocated across the cytoplasmic membrane), and thus conserves the redox energy in a proton gradient.</text>
</comment>
<evidence type="ECO:0000256" key="7">
    <source>
        <dbReference type="ARBA" id="ARBA00022723"/>
    </source>
</evidence>
<dbReference type="Proteomes" id="UP000434052">
    <property type="component" value="Unassembled WGS sequence"/>
</dbReference>
<dbReference type="InterPro" id="IPR036010">
    <property type="entry name" value="2Fe-2S_ferredoxin-like_sf"/>
</dbReference>
<comment type="catalytic activity">
    <reaction evidence="14 15">
        <text>a quinone + NADH + 5 H(+)(in) = a quinol + NAD(+) + 4 H(+)(out)</text>
        <dbReference type="Rhea" id="RHEA:57888"/>
        <dbReference type="ChEBI" id="CHEBI:15378"/>
        <dbReference type="ChEBI" id="CHEBI:24646"/>
        <dbReference type="ChEBI" id="CHEBI:57540"/>
        <dbReference type="ChEBI" id="CHEBI:57945"/>
        <dbReference type="ChEBI" id="CHEBI:132124"/>
    </reaction>
</comment>
<keyword evidence="6 15" id="KW-0874">Quinone</keyword>
<gene>
    <name evidence="20" type="primary">nuoG</name>
    <name evidence="20" type="ORF">DQK91_11050</name>
</gene>
<dbReference type="Pfam" id="PF04879">
    <property type="entry name" value="Molybdop_Fe4S4"/>
    <property type="match status" value="1"/>
</dbReference>
<dbReference type="InterPro" id="IPR050123">
    <property type="entry name" value="Prok_molybdopt-oxidoreductase"/>
</dbReference>
<keyword evidence="4 15" id="KW-0004">4Fe-4S</keyword>
<dbReference type="SMART" id="SM00926">
    <property type="entry name" value="Molybdop_Fe4S4"/>
    <property type="match status" value="1"/>
</dbReference>
<keyword evidence="20" id="KW-0560">Oxidoreductase</keyword>
<dbReference type="GO" id="GO:0008137">
    <property type="term" value="F:NADH dehydrogenase (ubiquinone) activity"/>
    <property type="evidence" value="ECO:0007669"/>
    <property type="project" value="UniProtKB-UniRule"/>
</dbReference>
<feature type="domain" description="2Fe-2S ferredoxin-type" evidence="17">
    <location>
        <begin position="3"/>
        <end position="81"/>
    </location>
</feature>
<evidence type="ECO:0000256" key="16">
    <source>
        <dbReference type="SAM" id="MobiDB-lite"/>
    </source>
</evidence>
<dbReference type="InterPro" id="IPR006963">
    <property type="entry name" value="Mopterin_OxRdtase_4Fe-4S_dom"/>
</dbReference>
<dbReference type="Pfam" id="PF13510">
    <property type="entry name" value="Fer2_4"/>
    <property type="match status" value="1"/>
</dbReference>
<keyword evidence="9 15" id="KW-0408">Iron</keyword>
<evidence type="ECO:0000313" key="20">
    <source>
        <dbReference type="EMBL" id="TVM33749.1"/>
    </source>
</evidence>
<feature type="region of interest" description="Disordered" evidence="16">
    <location>
        <begin position="827"/>
        <end position="850"/>
    </location>
</feature>
<evidence type="ECO:0000259" key="18">
    <source>
        <dbReference type="PROSITE" id="PS51669"/>
    </source>
</evidence>
<evidence type="ECO:0000256" key="15">
    <source>
        <dbReference type="RuleBase" id="RU003525"/>
    </source>
</evidence>
<dbReference type="SUPFAM" id="SSF54292">
    <property type="entry name" value="2Fe-2S ferredoxin-like"/>
    <property type="match status" value="1"/>
</dbReference>
<feature type="region of interest" description="Disordered" evidence="16">
    <location>
        <begin position="637"/>
        <end position="660"/>
    </location>
</feature>
<dbReference type="SUPFAM" id="SSF54862">
    <property type="entry name" value="4Fe-4S ferredoxins"/>
    <property type="match status" value="1"/>
</dbReference>
<evidence type="ECO:0000259" key="17">
    <source>
        <dbReference type="PROSITE" id="PS51085"/>
    </source>
</evidence>
<dbReference type="OrthoDB" id="9816402at2"/>
<dbReference type="PROSITE" id="PS00641">
    <property type="entry name" value="COMPLEX1_75K_1"/>
    <property type="match status" value="1"/>
</dbReference>
<evidence type="ECO:0000256" key="1">
    <source>
        <dbReference type="ARBA" id="ARBA00001966"/>
    </source>
</evidence>
<dbReference type="GO" id="GO:0042773">
    <property type="term" value="P:ATP synthesis coupled electron transport"/>
    <property type="evidence" value="ECO:0007669"/>
    <property type="project" value="InterPro"/>
</dbReference>
<evidence type="ECO:0000256" key="3">
    <source>
        <dbReference type="ARBA" id="ARBA00005404"/>
    </source>
</evidence>
<comment type="similarity">
    <text evidence="3 15">Belongs to the complex I 75 kDa subunit family.</text>
</comment>
<feature type="domain" description="4Fe-4S His(Cys)3-ligated-type" evidence="19">
    <location>
        <begin position="81"/>
        <end position="120"/>
    </location>
</feature>
<dbReference type="InterPro" id="IPR001041">
    <property type="entry name" value="2Fe-2S_ferredoxin-type"/>
</dbReference>
<dbReference type="Gene3D" id="2.20.25.90">
    <property type="entry name" value="ADC-like domains"/>
    <property type="match status" value="1"/>
</dbReference>
<keyword evidence="12" id="KW-0830">Ubiquinone</keyword>
<dbReference type="GO" id="GO:0016020">
    <property type="term" value="C:membrane"/>
    <property type="evidence" value="ECO:0007669"/>
    <property type="project" value="UniProtKB-SubCell"/>
</dbReference>
<evidence type="ECO:0000256" key="13">
    <source>
        <dbReference type="ARBA" id="ARBA00023136"/>
    </source>
</evidence>
<dbReference type="SMART" id="SM00929">
    <property type="entry name" value="NADH-G_4Fe-4S_3"/>
    <property type="match status" value="1"/>
</dbReference>
<dbReference type="InterPro" id="IPR006656">
    <property type="entry name" value="Mopterin_OxRdtase"/>
</dbReference>
<dbReference type="InterPro" id="IPR000283">
    <property type="entry name" value="NADH_UbQ_OxRdtase_75kDa_su_CS"/>
</dbReference>
<comment type="cofactor">
    <cofactor evidence="15">
        <name>[2Fe-2S] cluster</name>
        <dbReference type="ChEBI" id="CHEBI:190135"/>
    </cofactor>
    <text evidence="15">Binds 1 [2Fe-2S] cluster per subunit.</text>
</comment>
<dbReference type="PANTHER" id="PTHR43105">
    <property type="entry name" value="RESPIRATORY NITRATE REDUCTASE"/>
    <property type="match status" value="1"/>
</dbReference>
<dbReference type="Gene3D" id="3.40.228.10">
    <property type="entry name" value="Dimethylsulfoxide Reductase, domain 2"/>
    <property type="match status" value="1"/>
</dbReference>
<dbReference type="NCBIfam" id="TIGR01973">
    <property type="entry name" value="NuoG"/>
    <property type="match status" value="1"/>
</dbReference>
<dbReference type="InterPro" id="IPR010228">
    <property type="entry name" value="NADH_UbQ_OxRdtase_Gsu"/>
</dbReference>
<dbReference type="Pfam" id="PF10588">
    <property type="entry name" value="NADH-G_4Fe-4S_3"/>
    <property type="match status" value="1"/>
</dbReference>